<gene>
    <name evidence="2" type="ORF">SAMN02745975_02812</name>
</gene>
<evidence type="ECO:0000259" key="1">
    <source>
        <dbReference type="Pfam" id="PF12804"/>
    </source>
</evidence>
<dbReference type="Proteomes" id="UP000184536">
    <property type="component" value="Unassembled WGS sequence"/>
</dbReference>
<organism evidence="2 3">
    <name type="scientific">Geosporobacter subterraneus DSM 17957</name>
    <dbReference type="NCBI Taxonomy" id="1121919"/>
    <lineage>
        <taxon>Bacteria</taxon>
        <taxon>Bacillati</taxon>
        <taxon>Bacillota</taxon>
        <taxon>Clostridia</taxon>
        <taxon>Peptostreptococcales</taxon>
        <taxon>Thermotaleaceae</taxon>
        <taxon>Geosporobacter</taxon>
    </lineage>
</organism>
<dbReference type="SUPFAM" id="SSF53448">
    <property type="entry name" value="Nucleotide-diphospho-sugar transferases"/>
    <property type="match status" value="1"/>
</dbReference>
<feature type="domain" description="MobA-like NTP transferase" evidence="1">
    <location>
        <begin position="4"/>
        <end position="163"/>
    </location>
</feature>
<dbReference type="RefSeq" id="WP_110941876.1">
    <property type="nucleotide sequence ID" value="NZ_FQZV01000040.1"/>
</dbReference>
<accession>A0A1M6LYK6</accession>
<dbReference type="OrthoDB" id="9797742at2"/>
<proteinExistence type="predicted"/>
<evidence type="ECO:0000313" key="3">
    <source>
        <dbReference type="Proteomes" id="UP000184536"/>
    </source>
</evidence>
<dbReference type="InterPro" id="IPR025877">
    <property type="entry name" value="MobA-like_NTP_Trfase"/>
</dbReference>
<evidence type="ECO:0000313" key="2">
    <source>
        <dbReference type="EMBL" id="SHJ76276.1"/>
    </source>
</evidence>
<name>A0A1M6LYK6_9FIRM</name>
<dbReference type="Pfam" id="PF12804">
    <property type="entry name" value="NTP_transf_3"/>
    <property type="match status" value="1"/>
</dbReference>
<dbReference type="STRING" id="1121919.SAMN02745975_02812"/>
<dbReference type="AlphaFoldDB" id="A0A1M6LYK6"/>
<dbReference type="Gene3D" id="3.90.550.10">
    <property type="entry name" value="Spore Coat Polysaccharide Biosynthesis Protein SpsA, Chain A"/>
    <property type="match status" value="1"/>
</dbReference>
<protein>
    <submittedName>
        <fullName evidence="2">Molybdenum cofactor cytidylyltransferase</fullName>
    </submittedName>
</protein>
<dbReference type="EMBL" id="FQZV01000040">
    <property type="protein sequence ID" value="SHJ76276.1"/>
    <property type="molecule type" value="Genomic_DNA"/>
</dbReference>
<dbReference type="InterPro" id="IPR029044">
    <property type="entry name" value="Nucleotide-diphossugar_trans"/>
</dbReference>
<keyword evidence="3" id="KW-1185">Reference proteome</keyword>
<keyword evidence="2" id="KW-0548">Nucleotidyltransferase</keyword>
<dbReference type="PANTHER" id="PTHR43777:SF1">
    <property type="entry name" value="MOLYBDENUM COFACTOR CYTIDYLYLTRANSFERASE"/>
    <property type="match status" value="1"/>
</dbReference>
<sequence>MVAGIIMAAGFSKRMGSEKLLLPVEGMPMVERVIRAAIGGGLEEIIFIYRRQELKALAEKYGLKTVYNGAASEGQSASLKLGIAAASLEAEGYLFFVGDQIFLTPSVIHQLLAAFHQNPQGIIVPVYKEKRGNPVLFPKGLREELMQVEGDQGGRGLLEKYKERVVWLPIEEENADIDVDTPEQYQSIEGMGKN</sequence>
<keyword evidence="2" id="KW-0808">Transferase</keyword>
<dbReference type="CDD" id="cd04182">
    <property type="entry name" value="GT_2_like_f"/>
    <property type="match status" value="1"/>
</dbReference>
<dbReference type="GO" id="GO:0016779">
    <property type="term" value="F:nucleotidyltransferase activity"/>
    <property type="evidence" value="ECO:0007669"/>
    <property type="project" value="UniProtKB-KW"/>
</dbReference>
<reference evidence="3" key="1">
    <citation type="submission" date="2016-11" db="EMBL/GenBank/DDBJ databases">
        <authorList>
            <person name="Varghese N."/>
            <person name="Submissions S."/>
        </authorList>
    </citation>
    <scope>NUCLEOTIDE SEQUENCE [LARGE SCALE GENOMIC DNA]</scope>
    <source>
        <strain evidence="3">DSM 17957</strain>
    </source>
</reference>
<dbReference type="PANTHER" id="PTHR43777">
    <property type="entry name" value="MOLYBDENUM COFACTOR CYTIDYLYLTRANSFERASE"/>
    <property type="match status" value="1"/>
</dbReference>